<dbReference type="InterPro" id="IPR036704">
    <property type="entry name" value="RraA/RraA-like_sf"/>
</dbReference>
<evidence type="ECO:0000313" key="13">
    <source>
        <dbReference type="EMBL" id="UXY19881.1"/>
    </source>
</evidence>
<comment type="cofactor">
    <cofactor evidence="2">
        <name>a divalent metal cation</name>
        <dbReference type="ChEBI" id="CHEBI:60240"/>
    </cofactor>
</comment>
<sequence>MTDAPGTIDSAGPSVFADIPTTTLADILGRGQVMDIGIRPLWSPVPRTAGPAFTVRCAPGDNLMLHAAIHRAGPGSVIVVESGDLDYALAGGNVCAVARRRGVRGFVADGLIRDLAEVRAMGFPVFARGVIPVPGGKSVVEPLNVEVRCGGVPVRADDLVVADEEGVVVVPAARTDEVLAAARAKLAEEAAETLDAWEEAHRTRVDAILRAQGFEG</sequence>
<dbReference type="Gene3D" id="3.50.30.40">
    <property type="entry name" value="Ribonuclease E inhibitor RraA/RraA-like"/>
    <property type="match status" value="1"/>
</dbReference>
<evidence type="ECO:0000256" key="3">
    <source>
        <dbReference type="ARBA" id="ARBA00008621"/>
    </source>
</evidence>
<evidence type="ECO:0000256" key="2">
    <source>
        <dbReference type="ARBA" id="ARBA00001968"/>
    </source>
</evidence>
<dbReference type="Proteomes" id="UP001061298">
    <property type="component" value="Chromosome"/>
</dbReference>
<evidence type="ECO:0000256" key="4">
    <source>
        <dbReference type="ARBA" id="ARBA00011233"/>
    </source>
</evidence>
<keyword evidence="14" id="KW-1185">Reference proteome</keyword>
<evidence type="ECO:0000256" key="5">
    <source>
        <dbReference type="ARBA" id="ARBA00012213"/>
    </source>
</evidence>
<organism evidence="13 14">
    <name type="scientific">Streptomyces cynarae</name>
    <dbReference type="NCBI Taxonomy" id="2981134"/>
    <lineage>
        <taxon>Bacteria</taxon>
        <taxon>Bacillati</taxon>
        <taxon>Actinomycetota</taxon>
        <taxon>Actinomycetes</taxon>
        <taxon>Kitasatosporales</taxon>
        <taxon>Streptomycetaceae</taxon>
        <taxon>Streptomyces</taxon>
    </lineage>
</organism>
<evidence type="ECO:0000256" key="10">
    <source>
        <dbReference type="ARBA" id="ARBA00030169"/>
    </source>
</evidence>
<name>A0ABY6E3R1_9ACTN</name>
<dbReference type="EC" id="4.1.1.112" evidence="6"/>
<dbReference type="PANTHER" id="PTHR33254:SF4">
    <property type="entry name" value="4-HYDROXY-4-METHYL-2-OXOGLUTARATE ALDOLASE 3-RELATED"/>
    <property type="match status" value="1"/>
</dbReference>
<comment type="catalytic activity">
    <reaction evidence="1">
        <text>4-hydroxy-4-methyl-2-oxoglutarate = 2 pyruvate</text>
        <dbReference type="Rhea" id="RHEA:22748"/>
        <dbReference type="ChEBI" id="CHEBI:15361"/>
        <dbReference type="ChEBI" id="CHEBI:58276"/>
        <dbReference type="EC" id="4.1.3.17"/>
    </reaction>
</comment>
<dbReference type="RefSeq" id="WP_263229999.1">
    <property type="nucleotide sequence ID" value="NZ_CP106793.1"/>
</dbReference>
<protein>
    <recommendedName>
        <fullName evidence="7">Putative 4-hydroxy-4-methyl-2-oxoglutarate aldolase</fullName>
        <ecNumber evidence="6">4.1.1.112</ecNumber>
        <ecNumber evidence="5">4.1.3.17</ecNumber>
    </recommendedName>
    <alternativeName>
        <fullName evidence="11">Oxaloacetate decarboxylase</fullName>
    </alternativeName>
    <alternativeName>
        <fullName evidence="9">Regulator of ribonuclease activity homolog</fullName>
    </alternativeName>
    <alternativeName>
        <fullName evidence="10">RraA-like protein</fullName>
    </alternativeName>
</protein>
<dbReference type="InterPro" id="IPR005493">
    <property type="entry name" value="RraA/RraA-like"/>
</dbReference>
<evidence type="ECO:0000256" key="1">
    <source>
        <dbReference type="ARBA" id="ARBA00001342"/>
    </source>
</evidence>
<dbReference type="EMBL" id="CP106793">
    <property type="protein sequence ID" value="UXY19881.1"/>
    <property type="molecule type" value="Genomic_DNA"/>
</dbReference>
<evidence type="ECO:0000313" key="14">
    <source>
        <dbReference type="Proteomes" id="UP001061298"/>
    </source>
</evidence>
<comment type="similarity">
    <text evidence="3">Belongs to the class II aldolase/RraA-like family.</text>
</comment>
<accession>A0ABY6E3R1</accession>
<proteinExistence type="inferred from homology"/>
<evidence type="ECO:0000256" key="12">
    <source>
        <dbReference type="ARBA" id="ARBA00047973"/>
    </source>
</evidence>
<dbReference type="Pfam" id="PF03737">
    <property type="entry name" value="RraA-like"/>
    <property type="match status" value="1"/>
</dbReference>
<comment type="function">
    <text evidence="8">Catalyzes the aldol cleavage of 4-hydroxy-4-methyl-2-oxoglutarate (HMG) into 2 molecules of pyruvate. Also contains a secondary oxaloacetate (OAA) decarboxylase activity due to the common pyruvate enolate transition state formed following C-C bond cleavage in the retro-aldol and decarboxylation reactions.</text>
</comment>
<evidence type="ECO:0000256" key="6">
    <source>
        <dbReference type="ARBA" id="ARBA00012947"/>
    </source>
</evidence>
<dbReference type="SUPFAM" id="SSF89562">
    <property type="entry name" value="RraA-like"/>
    <property type="match status" value="1"/>
</dbReference>
<comment type="subunit">
    <text evidence="4">Homotrimer.</text>
</comment>
<comment type="catalytic activity">
    <reaction evidence="12">
        <text>oxaloacetate + H(+) = pyruvate + CO2</text>
        <dbReference type="Rhea" id="RHEA:15641"/>
        <dbReference type="ChEBI" id="CHEBI:15361"/>
        <dbReference type="ChEBI" id="CHEBI:15378"/>
        <dbReference type="ChEBI" id="CHEBI:16452"/>
        <dbReference type="ChEBI" id="CHEBI:16526"/>
        <dbReference type="EC" id="4.1.1.112"/>
    </reaction>
</comment>
<evidence type="ECO:0000256" key="9">
    <source>
        <dbReference type="ARBA" id="ARBA00029596"/>
    </source>
</evidence>
<gene>
    <name evidence="13" type="ORF">N8I84_14955</name>
</gene>
<evidence type="ECO:0000256" key="8">
    <source>
        <dbReference type="ARBA" id="ARBA00025046"/>
    </source>
</evidence>
<dbReference type="EC" id="4.1.3.17" evidence="5"/>
<dbReference type="PANTHER" id="PTHR33254">
    <property type="entry name" value="4-HYDROXY-4-METHYL-2-OXOGLUTARATE ALDOLASE 3-RELATED"/>
    <property type="match status" value="1"/>
</dbReference>
<reference evidence="13" key="1">
    <citation type="submission" date="2022-10" db="EMBL/GenBank/DDBJ databases">
        <authorList>
            <person name="Mo P."/>
        </authorList>
    </citation>
    <scope>NUCLEOTIDE SEQUENCE</scope>
    <source>
        <strain evidence="13">HUAS 13-4</strain>
    </source>
</reference>
<evidence type="ECO:0000256" key="11">
    <source>
        <dbReference type="ARBA" id="ARBA00032305"/>
    </source>
</evidence>
<dbReference type="CDD" id="cd16841">
    <property type="entry name" value="RraA_family"/>
    <property type="match status" value="1"/>
</dbReference>
<evidence type="ECO:0000256" key="7">
    <source>
        <dbReference type="ARBA" id="ARBA00016549"/>
    </source>
</evidence>